<dbReference type="RefSeq" id="WP_206708900.1">
    <property type="nucleotide sequence ID" value="NZ_CP059066.1"/>
</dbReference>
<dbReference type="Pfam" id="PF04284">
    <property type="entry name" value="DUF441"/>
    <property type="match status" value="1"/>
</dbReference>
<dbReference type="Proteomes" id="UP000662904">
    <property type="component" value="Chromosome"/>
</dbReference>
<evidence type="ECO:0000256" key="3">
    <source>
        <dbReference type="ARBA" id="ARBA00022989"/>
    </source>
</evidence>
<keyword evidence="2 5" id="KW-0812">Transmembrane</keyword>
<evidence type="ECO:0000313" key="7">
    <source>
        <dbReference type="Proteomes" id="UP000662904"/>
    </source>
</evidence>
<feature type="transmembrane region" description="Helical" evidence="5">
    <location>
        <begin position="49"/>
        <end position="67"/>
    </location>
</feature>
<dbReference type="HAMAP" id="MF_01874">
    <property type="entry name" value="UPF0756"/>
    <property type="match status" value="1"/>
</dbReference>
<dbReference type="GO" id="GO:0005886">
    <property type="term" value="C:plasma membrane"/>
    <property type="evidence" value="ECO:0007669"/>
    <property type="project" value="UniProtKB-SubCell"/>
</dbReference>
<organism evidence="6 7">
    <name type="scientific">Koleobacter methoxysyntrophicus</name>
    <dbReference type="NCBI Taxonomy" id="2751313"/>
    <lineage>
        <taxon>Bacteria</taxon>
        <taxon>Bacillati</taxon>
        <taxon>Bacillota</taxon>
        <taxon>Clostridia</taxon>
        <taxon>Koleobacterales</taxon>
        <taxon>Koleobacteraceae</taxon>
        <taxon>Koleobacter</taxon>
    </lineage>
</organism>
<keyword evidence="3 5" id="KW-1133">Transmembrane helix</keyword>
<protein>
    <recommendedName>
        <fullName evidence="5">UPF0756 membrane protein H0A61_01040</fullName>
    </recommendedName>
</protein>
<comment type="similarity">
    <text evidence="5">Belongs to the UPF0756 family.</text>
</comment>
<keyword evidence="1 5" id="KW-1003">Cell membrane</keyword>
<evidence type="ECO:0000256" key="5">
    <source>
        <dbReference type="HAMAP-Rule" id="MF_01874"/>
    </source>
</evidence>
<gene>
    <name evidence="6" type="ORF">H0A61_01040</name>
</gene>
<evidence type="ECO:0000256" key="1">
    <source>
        <dbReference type="ARBA" id="ARBA00022475"/>
    </source>
</evidence>
<dbReference type="KEGG" id="kme:H0A61_01040"/>
<dbReference type="PANTHER" id="PTHR38452:SF1">
    <property type="entry name" value="UPF0756 MEMBRANE PROTEIN YEAL"/>
    <property type="match status" value="1"/>
</dbReference>
<dbReference type="AlphaFoldDB" id="A0A8A0RML1"/>
<proteinExistence type="inferred from homology"/>
<comment type="caution">
    <text evidence="5">Lacks conserved residue(s) required for the propagation of feature annotation.</text>
</comment>
<dbReference type="EMBL" id="CP059066">
    <property type="protein sequence ID" value="QSQ08697.1"/>
    <property type="molecule type" value="Genomic_DNA"/>
</dbReference>
<comment type="subcellular location">
    <subcellularLocation>
        <location evidence="5">Cell membrane</location>
        <topology evidence="5">Multi-pass membrane protein</topology>
    </subcellularLocation>
</comment>
<reference evidence="6" key="1">
    <citation type="submission" date="2020-07" db="EMBL/GenBank/DDBJ databases">
        <title>Koleobacter methoxysyntrophicus gen. nov., sp. nov., a novel anaerobic bacterium isolated from deep subsurface oil field and proposal of Koleobacterales ord. nov. in the phylum Firmicutes.</title>
        <authorList>
            <person name="Sakamoto S."/>
            <person name="Tamaki H."/>
        </authorList>
    </citation>
    <scope>NUCLEOTIDE SEQUENCE</scope>
    <source>
        <strain evidence="6">NRmbB1</strain>
    </source>
</reference>
<accession>A0A8A0RML1</accession>
<evidence type="ECO:0000256" key="4">
    <source>
        <dbReference type="ARBA" id="ARBA00023136"/>
    </source>
</evidence>
<evidence type="ECO:0000313" key="6">
    <source>
        <dbReference type="EMBL" id="QSQ08697.1"/>
    </source>
</evidence>
<dbReference type="PANTHER" id="PTHR38452">
    <property type="entry name" value="UPF0756 MEMBRANE PROTEIN YEAL"/>
    <property type="match status" value="1"/>
</dbReference>
<feature type="transmembrane region" description="Helical" evidence="5">
    <location>
        <begin position="79"/>
        <end position="99"/>
    </location>
</feature>
<keyword evidence="7" id="KW-1185">Reference proteome</keyword>
<keyword evidence="4 5" id="KW-0472">Membrane</keyword>
<feature type="transmembrane region" description="Helical" evidence="5">
    <location>
        <begin position="111"/>
        <end position="144"/>
    </location>
</feature>
<dbReference type="InterPro" id="IPR007382">
    <property type="entry name" value="UPF0756_TM"/>
</dbReference>
<sequence length="151" mass="16170">MKEPMRVLFFFFVLGLLSKNHLVACASGLILSLSVSKIVNISSNWQNVFFDAGLVFLIIGILLPLASGDISIEIIYRRIFSLEGLIATIVGICSAVLARKGVNLLKLSPEVMVGLIFGSILGTSFFNGVPTGPLVAAGIAALFIEIARLFK</sequence>
<name>A0A8A0RML1_9FIRM</name>
<evidence type="ECO:0000256" key="2">
    <source>
        <dbReference type="ARBA" id="ARBA00022692"/>
    </source>
</evidence>